<sequence length="494" mass="56409">MENFTMLQFFEWYYPGDGSLYDHLKNDAERLKNIGIDAVWLPPAYKGEAGGYSVGYDVYDIYDLGEFDQKGTVRTKYGTKQQLIDAVQTAKSKGLSVYMDIVLNHMGGADEKEKVTVRKVNPDDRNEFISETFEIEAYTKFTFPGRQGKYSQFVWDWQCFSGVDYDAAKNESAIYSIQNEYGDGWEDVVGDENGNYDYLMLDDIDTRNPAVRDELKRWGKWFHDTVQFDGMRLDAIKHISYDFYNDWLDTLREQTGKELFTVGEYWSYEVDLLQEYIAATEGRLSLFDAPLHENLHKASAGGKDFDLTKIFDNTLVAANPSRAVTLVENHDTQPLQSLAMPVEQWFKPLAYALILLREHGYPCVFYADLYGTKYTDKGDDGQDHEVVLPAVAEMESLLYTRKHIAYGTQRDYFDNPNCIGWTREGDGEHENSGCAVLLTNGDECSKSMEVGKAHAGKVFVDYLNKHDAEVTINEEGWAEFPVRAGSVSVWAIKK</sequence>
<evidence type="ECO:0000313" key="10">
    <source>
        <dbReference type="EMBL" id="OOQ58257.1"/>
    </source>
</evidence>
<feature type="binding site" evidence="8">
    <location>
        <position position="197"/>
    </location>
    <ligand>
        <name>Ca(2+)</name>
        <dbReference type="ChEBI" id="CHEBI:29108"/>
        <label>1</label>
    </ligand>
</feature>
<comment type="similarity">
    <text evidence="2">Belongs to the glycosyl hydrolase 13 family.</text>
</comment>
<feature type="binding site" evidence="8">
    <location>
        <position position="104"/>
    </location>
    <ligand>
        <name>Ca(2+)</name>
        <dbReference type="ChEBI" id="CHEBI:29108"/>
        <label>1</label>
    </ligand>
</feature>
<evidence type="ECO:0000256" key="2">
    <source>
        <dbReference type="ARBA" id="ARBA00008061"/>
    </source>
</evidence>
<dbReference type="SUPFAM" id="SSF51445">
    <property type="entry name" value="(Trans)glycosidases"/>
    <property type="match status" value="1"/>
</dbReference>
<dbReference type="PANTHER" id="PTHR43447">
    <property type="entry name" value="ALPHA-AMYLASE"/>
    <property type="match status" value="1"/>
</dbReference>
<dbReference type="GO" id="GO:0005509">
    <property type="term" value="F:calcium ion binding"/>
    <property type="evidence" value="ECO:0007669"/>
    <property type="project" value="InterPro"/>
</dbReference>
<dbReference type="Gene3D" id="2.60.40.1180">
    <property type="entry name" value="Golgi alpha-mannosidase II"/>
    <property type="match status" value="1"/>
</dbReference>
<dbReference type="NCBIfam" id="NF006968">
    <property type="entry name" value="PRK09441.1-1"/>
    <property type="match status" value="1"/>
</dbReference>
<dbReference type="InterPro" id="IPR006047">
    <property type="entry name" value="GH13_cat_dom"/>
</dbReference>
<evidence type="ECO:0000259" key="9">
    <source>
        <dbReference type="SMART" id="SM00642"/>
    </source>
</evidence>
<keyword evidence="5" id="KW-0119">Carbohydrate metabolism</keyword>
<feature type="binding site" evidence="8">
    <location>
        <position position="238"/>
    </location>
    <ligand>
        <name>Ca(2+)</name>
        <dbReference type="ChEBI" id="CHEBI:29108"/>
        <label>1</label>
    </ligand>
</feature>
<dbReference type="OrthoDB" id="9806009at2"/>
<feature type="active site" description="Nucleophile" evidence="7">
    <location>
        <position position="234"/>
    </location>
</feature>
<keyword evidence="4" id="KW-0378">Hydrolase</keyword>
<dbReference type="GO" id="GO:0005975">
    <property type="term" value="P:carbohydrate metabolic process"/>
    <property type="evidence" value="ECO:0007669"/>
    <property type="project" value="InterPro"/>
</dbReference>
<dbReference type="InterPro" id="IPR015237">
    <property type="entry name" value="Alpha-amylase_C_pro"/>
</dbReference>
<dbReference type="EMBL" id="MBTF01000034">
    <property type="protein sequence ID" value="OOQ58257.1"/>
    <property type="molecule type" value="Genomic_DNA"/>
</dbReference>
<protein>
    <submittedName>
        <fullName evidence="10">Alpha-amylase</fullName>
    </submittedName>
</protein>
<proteinExistence type="inferred from homology"/>
<organism evidence="10 11">
    <name type="scientific">Mucilaginibacter pedocola</name>
    <dbReference type="NCBI Taxonomy" id="1792845"/>
    <lineage>
        <taxon>Bacteria</taxon>
        <taxon>Pseudomonadati</taxon>
        <taxon>Bacteroidota</taxon>
        <taxon>Sphingobacteriia</taxon>
        <taxon>Sphingobacteriales</taxon>
        <taxon>Sphingobacteriaceae</taxon>
        <taxon>Mucilaginibacter</taxon>
    </lineage>
</organism>
<dbReference type="InterPro" id="IPR013780">
    <property type="entry name" value="Glyco_hydro_b"/>
</dbReference>
<comment type="caution">
    <text evidence="10">The sequence shown here is derived from an EMBL/GenBank/DDBJ whole genome shotgun (WGS) entry which is preliminary data.</text>
</comment>
<feature type="binding site" evidence="8">
    <location>
        <position position="205"/>
    </location>
    <ligand>
        <name>Ca(2+)</name>
        <dbReference type="ChEBI" id="CHEBI:29108"/>
        <label>2</label>
    </ligand>
</feature>
<dbReference type="InterPro" id="IPR013776">
    <property type="entry name" value="A-amylase_thermo"/>
</dbReference>
<keyword evidence="6" id="KW-0326">Glycosidase</keyword>
<dbReference type="GO" id="GO:0004553">
    <property type="term" value="F:hydrolase activity, hydrolyzing O-glycosyl compounds"/>
    <property type="evidence" value="ECO:0007669"/>
    <property type="project" value="InterPro"/>
</dbReference>
<evidence type="ECO:0000256" key="3">
    <source>
        <dbReference type="ARBA" id="ARBA00022723"/>
    </source>
</evidence>
<dbReference type="Pfam" id="PF09154">
    <property type="entry name" value="Alpha-amy_C_pro"/>
    <property type="match status" value="1"/>
</dbReference>
<dbReference type="Proteomes" id="UP000189739">
    <property type="component" value="Unassembled WGS sequence"/>
</dbReference>
<evidence type="ECO:0000256" key="7">
    <source>
        <dbReference type="PIRSR" id="PIRSR001021-1"/>
    </source>
</evidence>
<reference evidence="10 11" key="1">
    <citation type="submission" date="2016-07" db="EMBL/GenBank/DDBJ databases">
        <title>Genomic analysis of zinc-resistant bacterium Mucilaginibacter pedocola TBZ30.</title>
        <authorList>
            <person name="Huang J."/>
            <person name="Tang J."/>
        </authorList>
    </citation>
    <scope>NUCLEOTIDE SEQUENCE [LARGE SCALE GENOMIC DNA]</scope>
    <source>
        <strain evidence="10 11">TBZ30</strain>
    </source>
</reference>
<keyword evidence="11" id="KW-1185">Reference proteome</keyword>
<name>A0A1S9PBT0_9SPHI</name>
<feature type="domain" description="Glycosyl hydrolase family 13 catalytic" evidence="9">
    <location>
        <begin position="4"/>
        <end position="401"/>
    </location>
</feature>
<evidence type="ECO:0000256" key="5">
    <source>
        <dbReference type="ARBA" id="ARBA00023277"/>
    </source>
</evidence>
<dbReference type="SUPFAM" id="SSF51011">
    <property type="entry name" value="Glycosyl hydrolase domain"/>
    <property type="match status" value="1"/>
</dbReference>
<dbReference type="RefSeq" id="WP_078350003.1">
    <property type="nucleotide sequence ID" value="NZ_MBTF01000034.1"/>
</dbReference>
<keyword evidence="3 8" id="KW-0479">Metal-binding</keyword>
<dbReference type="STRING" id="1792845.BC343_11490"/>
<evidence type="ECO:0000256" key="1">
    <source>
        <dbReference type="ARBA" id="ARBA00001913"/>
    </source>
</evidence>
<dbReference type="AlphaFoldDB" id="A0A1S9PBT0"/>
<dbReference type="Gene3D" id="2.40.30.140">
    <property type="match status" value="1"/>
</dbReference>
<evidence type="ECO:0000313" key="11">
    <source>
        <dbReference type="Proteomes" id="UP000189739"/>
    </source>
</evidence>
<evidence type="ECO:0000256" key="4">
    <source>
        <dbReference type="ARBA" id="ARBA00022801"/>
    </source>
</evidence>
<comment type="cofactor">
    <cofactor evidence="1">
        <name>Ca(2+)</name>
        <dbReference type="ChEBI" id="CHEBI:29108"/>
    </cofactor>
</comment>
<evidence type="ECO:0000256" key="6">
    <source>
        <dbReference type="ARBA" id="ARBA00023295"/>
    </source>
</evidence>
<dbReference type="CDD" id="cd11318">
    <property type="entry name" value="AmyAc_bac_fung_AmyA"/>
    <property type="match status" value="1"/>
</dbReference>
<feature type="binding site" evidence="8">
    <location>
        <position position="203"/>
    </location>
    <ligand>
        <name>Ca(2+)</name>
        <dbReference type="ChEBI" id="CHEBI:29108"/>
        <label>1</label>
    </ligand>
</feature>
<dbReference type="Pfam" id="PF00128">
    <property type="entry name" value="Alpha-amylase"/>
    <property type="match status" value="1"/>
</dbReference>
<keyword evidence="8" id="KW-0106">Calcium</keyword>
<dbReference type="NCBIfam" id="NF006969">
    <property type="entry name" value="PRK09441.1-2"/>
    <property type="match status" value="1"/>
</dbReference>
<dbReference type="Gene3D" id="3.20.20.80">
    <property type="entry name" value="Glycosidases"/>
    <property type="match status" value="1"/>
</dbReference>
<dbReference type="SMART" id="SM00642">
    <property type="entry name" value="Aamy"/>
    <property type="match status" value="1"/>
</dbReference>
<feature type="active site" description="Proton donor" evidence="7">
    <location>
        <position position="264"/>
    </location>
</feature>
<gene>
    <name evidence="10" type="ORF">BC343_11490</name>
</gene>
<accession>A0A1S9PBT0</accession>
<evidence type="ECO:0000256" key="8">
    <source>
        <dbReference type="PIRSR" id="PIRSR001021-2"/>
    </source>
</evidence>
<dbReference type="PIRSF" id="PIRSF001021">
    <property type="entry name" value="Alph-amls_thrmst"/>
    <property type="match status" value="1"/>
</dbReference>
<dbReference type="InterPro" id="IPR017853">
    <property type="entry name" value="GH"/>
</dbReference>